<dbReference type="EMBL" id="KV750520">
    <property type="protein sequence ID" value="OCL04404.1"/>
    <property type="molecule type" value="Genomic_DNA"/>
</dbReference>
<accession>A0A8E2ET69</accession>
<evidence type="ECO:0000259" key="2">
    <source>
        <dbReference type="SMART" id="SM01006"/>
    </source>
</evidence>
<dbReference type="Gene3D" id="3.40.630.30">
    <property type="match status" value="1"/>
</dbReference>
<gene>
    <name evidence="3" type="ORF">AOQ84DRAFT_346295</name>
</gene>
<evidence type="ECO:0000313" key="3">
    <source>
        <dbReference type="EMBL" id="OCL04404.1"/>
    </source>
</evidence>
<dbReference type="SMART" id="SM01006">
    <property type="entry name" value="AlcB"/>
    <property type="match status" value="1"/>
</dbReference>
<dbReference type="Pfam" id="PF13523">
    <property type="entry name" value="Acetyltransf_8"/>
    <property type="match status" value="1"/>
</dbReference>
<name>A0A8E2ET69_9PEZI</name>
<dbReference type="PANTHER" id="PTHR31438">
    <property type="entry name" value="LYSINE N-ACYLTRANSFERASE C17G9.06C-RELATED"/>
    <property type="match status" value="1"/>
</dbReference>
<dbReference type="InterPro" id="IPR019432">
    <property type="entry name" value="Acyltransferase_MbtK/IucB-like"/>
</dbReference>
<dbReference type="SUPFAM" id="SSF55729">
    <property type="entry name" value="Acyl-CoA N-acyltransferases (Nat)"/>
    <property type="match status" value="1"/>
</dbReference>
<sequence>MPPRPISKLSNSLNPAMLQLPYPYLTTYSMSPSHQFLNNRNLFQLLTLQSNGGDKPLVESLQNRDLFFSELLDLESSQRPPDSNNSQWARARRSPSSVFTWANDTAPTLAQLWLVIYMLLTARPEVESFRIQLHGTQSENVSAALRVVLLAVPHPPKAIDGSSDIECVPTELVVLRSTFWQGAGSPFGPRPVWVPETGPSASFKALSAYPLVPLDHTTTTASQSARVQARHPRRAAKPRPGSVIYSRYISHLKETFSMVALDCNDEEHLNLFHQWQNDPRVSQGWNETGTLDQHREYLRRTHEDPHLLAVLAQFDGTHFAYFEIYWAKEDHLGAYYDAGDFDRGRHSLVGDVRFRGPHRVGAWWSSLMHYIFLDDPRTMHVVGEPKATNSSVLLYDLIHGFGLDKFVDLPHKRSAFMRCSRERFFQLSPLGESYKAVGGTGVVLSPKL</sequence>
<dbReference type="InterPro" id="IPR016181">
    <property type="entry name" value="Acyl_CoA_acyltransferase"/>
</dbReference>
<keyword evidence="4" id="KW-1185">Reference proteome</keyword>
<feature type="domain" description="Acyltransferase MbtK/IucB-like conserved" evidence="2">
    <location>
        <begin position="259"/>
        <end position="308"/>
    </location>
</feature>
<dbReference type="GO" id="GO:0016410">
    <property type="term" value="F:N-acyltransferase activity"/>
    <property type="evidence" value="ECO:0007669"/>
    <property type="project" value="TreeGrafter"/>
</dbReference>
<reference evidence="3 4" key="1">
    <citation type="journal article" date="2016" name="Nat. Commun.">
        <title>Ectomycorrhizal ecology is imprinted in the genome of the dominant symbiotic fungus Cenococcum geophilum.</title>
        <authorList>
            <consortium name="DOE Joint Genome Institute"/>
            <person name="Peter M."/>
            <person name="Kohler A."/>
            <person name="Ohm R.A."/>
            <person name="Kuo A."/>
            <person name="Krutzmann J."/>
            <person name="Morin E."/>
            <person name="Arend M."/>
            <person name="Barry K.W."/>
            <person name="Binder M."/>
            <person name="Choi C."/>
            <person name="Clum A."/>
            <person name="Copeland A."/>
            <person name="Grisel N."/>
            <person name="Haridas S."/>
            <person name="Kipfer T."/>
            <person name="LaButti K."/>
            <person name="Lindquist E."/>
            <person name="Lipzen A."/>
            <person name="Maire R."/>
            <person name="Meier B."/>
            <person name="Mihaltcheva S."/>
            <person name="Molinier V."/>
            <person name="Murat C."/>
            <person name="Poggeler S."/>
            <person name="Quandt C.A."/>
            <person name="Sperisen C."/>
            <person name="Tritt A."/>
            <person name="Tisserant E."/>
            <person name="Crous P.W."/>
            <person name="Henrissat B."/>
            <person name="Nehls U."/>
            <person name="Egli S."/>
            <person name="Spatafora J.W."/>
            <person name="Grigoriev I.V."/>
            <person name="Martin F.M."/>
        </authorList>
    </citation>
    <scope>NUCLEOTIDE SEQUENCE [LARGE SCALE GENOMIC DNA]</scope>
    <source>
        <strain evidence="3 4">CBS 207.34</strain>
    </source>
</reference>
<proteinExistence type="inferred from homology"/>
<organism evidence="3 4">
    <name type="scientific">Glonium stellatum</name>
    <dbReference type="NCBI Taxonomy" id="574774"/>
    <lineage>
        <taxon>Eukaryota</taxon>
        <taxon>Fungi</taxon>
        <taxon>Dikarya</taxon>
        <taxon>Ascomycota</taxon>
        <taxon>Pezizomycotina</taxon>
        <taxon>Dothideomycetes</taxon>
        <taxon>Pleosporomycetidae</taxon>
        <taxon>Gloniales</taxon>
        <taxon>Gloniaceae</taxon>
        <taxon>Glonium</taxon>
    </lineage>
</organism>
<dbReference type="PANTHER" id="PTHR31438:SF7">
    <property type="entry name" value="ACYLTRANSFERASE MBTK_IUCB-LIKE CONSERVED DOMAIN-CONTAINING PROTEIN"/>
    <property type="match status" value="1"/>
</dbReference>
<comment type="similarity">
    <text evidence="1">Belongs to the lysine N-acyltransferase MbtK family.</text>
</comment>
<dbReference type="FunFam" id="3.40.630.30:FF:000080">
    <property type="entry name" value="Siderophore biosynthesis acetylase AceI, putative"/>
    <property type="match status" value="1"/>
</dbReference>
<evidence type="ECO:0000256" key="1">
    <source>
        <dbReference type="ARBA" id="ARBA00009893"/>
    </source>
</evidence>
<dbReference type="OrthoDB" id="4250781at2759"/>
<dbReference type="AlphaFoldDB" id="A0A8E2ET69"/>
<dbReference type="GO" id="GO:0019290">
    <property type="term" value="P:siderophore biosynthetic process"/>
    <property type="evidence" value="ECO:0007669"/>
    <property type="project" value="InterPro"/>
</dbReference>
<protein>
    <recommendedName>
        <fullName evidence="2">Acyltransferase MbtK/IucB-like conserved domain-containing protein</fullName>
    </recommendedName>
</protein>
<dbReference type="Proteomes" id="UP000250140">
    <property type="component" value="Unassembled WGS sequence"/>
</dbReference>
<evidence type="ECO:0000313" key="4">
    <source>
        <dbReference type="Proteomes" id="UP000250140"/>
    </source>
</evidence>